<dbReference type="VEuPathDB" id="TriTrypDB:BSAL_40230"/>
<dbReference type="AlphaFoldDB" id="A0A0S4JNA9"/>
<proteinExistence type="predicted"/>
<keyword evidence="1" id="KW-0175">Coiled coil</keyword>
<evidence type="ECO:0000313" key="3">
    <source>
        <dbReference type="EMBL" id="CUG93006.1"/>
    </source>
</evidence>
<dbReference type="EMBL" id="CYKH01002106">
    <property type="protein sequence ID" value="CUG93006.1"/>
    <property type="molecule type" value="Genomic_DNA"/>
</dbReference>
<evidence type="ECO:0000313" key="4">
    <source>
        <dbReference type="Proteomes" id="UP000051952"/>
    </source>
</evidence>
<feature type="region of interest" description="Disordered" evidence="2">
    <location>
        <begin position="49"/>
        <end position="77"/>
    </location>
</feature>
<feature type="compositionally biased region" description="Low complexity" evidence="2">
    <location>
        <begin position="114"/>
        <end position="135"/>
    </location>
</feature>
<reference evidence="4" key="1">
    <citation type="submission" date="2015-09" db="EMBL/GenBank/DDBJ databases">
        <authorList>
            <consortium name="Pathogen Informatics"/>
        </authorList>
    </citation>
    <scope>NUCLEOTIDE SEQUENCE [LARGE SCALE GENOMIC DNA]</scope>
    <source>
        <strain evidence="4">Lake Konstanz</strain>
    </source>
</reference>
<name>A0A0S4JNA9_BODSA</name>
<keyword evidence="4" id="KW-1185">Reference proteome</keyword>
<feature type="region of interest" description="Disordered" evidence="2">
    <location>
        <begin position="103"/>
        <end position="151"/>
    </location>
</feature>
<accession>A0A0S4JNA9</accession>
<dbReference type="Proteomes" id="UP000051952">
    <property type="component" value="Unassembled WGS sequence"/>
</dbReference>
<feature type="coiled-coil region" evidence="1">
    <location>
        <begin position="232"/>
        <end position="259"/>
    </location>
</feature>
<sequence length="267" mass="28161">MSFAIFSNERLAHLPPTRSSFGRRAPPPPQGPVADSRTSSILAHNTVLGRSPLHTGGYPNSSPSVVTSTTTSSLSSSQFNASHHNTMMMAAQSQMRNTPITRPHHFQPSSIPNSAVSAAATTSTTTSPLSSRRLAPSFGRSGGAGGGGSRVHSMRTAAAVVAIPSWHPPATAQGSFTDACAAYVVHHDDAPRLEAAITSLEASVSRGRSAQQAKRLREEKSCAIELEGDNFASSIQNELQALRSSLQRLSEVCRSETDELQALCSCL</sequence>
<feature type="region of interest" description="Disordered" evidence="2">
    <location>
        <begin position="14"/>
        <end position="37"/>
    </location>
</feature>
<feature type="compositionally biased region" description="Low complexity" evidence="2">
    <location>
        <begin position="61"/>
        <end position="77"/>
    </location>
</feature>
<evidence type="ECO:0000256" key="1">
    <source>
        <dbReference type="SAM" id="Coils"/>
    </source>
</evidence>
<evidence type="ECO:0000256" key="2">
    <source>
        <dbReference type="SAM" id="MobiDB-lite"/>
    </source>
</evidence>
<feature type="compositionally biased region" description="Gly residues" evidence="2">
    <location>
        <begin position="140"/>
        <end position="149"/>
    </location>
</feature>
<protein>
    <submittedName>
        <fullName evidence="3">Uncharacterized protein</fullName>
    </submittedName>
</protein>
<organism evidence="3 4">
    <name type="scientific">Bodo saltans</name>
    <name type="common">Flagellated protozoan</name>
    <dbReference type="NCBI Taxonomy" id="75058"/>
    <lineage>
        <taxon>Eukaryota</taxon>
        <taxon>Discoba</taxon>
        <taxon>Euglenozoa</taxon>
        <taxon>Kinetoplastea</taxon>
        <taxon>Metakinetoplastina</taxon>
        <taxon>Eubodonida</taxon>
        <taxon>Bodonidae</taxon>
        <taxon>Bodo</taxon>
    </lineage>
</organism>
<gene>
    <name evidence="3" type="ORF">BSAL_40230</name>
</gene>